<dbReference type="Gene3D" id="3.40.50.300">
    <property type="entry name" value="P-loop containing nucleotide triphosphate hydrolases"/>
    <property type="match status" value="1"/>
</dbReference>
<dbReference type="InterPro" id="IPR027417">
    <property type="entry name" value="P-loop_NTPase"/>
</dbReference>
<keyword evidence="3" id="KW-1185">Reference proteome</keyword>
<dbReference type="OrthoDB" id="9786803at2"/>
<comment type="caution">
    <text evidence="2">The sequence shown here is derived from an EMBL/GenBank/DDBJ whole genome shotgun (WGS) entry which is preliminary data.</text>
</comment>
<dbReference type="GO" id="GO:0005525">
    <property type="term" value="F:GTP binding"/>
    <property type="evidence" value="ECO:0007669"/>
    <property type="project" value="InterPro"/>
</dbReference>
<dbReference type="EMBL" id="QPJD01000019">
    <property type="protein sequence ID" value="RCW42048.1"/>
    <property type="molecule type" value="Genomic_DNA"/>
</dbReference>
<dbReference type="InterPro" id="IPR004435">
    <property type="entry name" value="MobB_dom"/>
</dbReference>
<dbReference type="Pfam" id="PF03205">
    <property type="entry name" value="MobB"/>
    <property type="match status" value="1"/>
</dbReference>
<dbReference type="PANTHER" id="PTHR40072">
    <property type="entry name" value="MOLYBDOPTERIN-GUANINE DINUCLEOTIDE BIOSYNTHESIS ADAPTER PROTEIN-RELATED"/>
    <property type="match status" value="1"/>
</dbReference>
<gene>
    <name evidence="2" type="ORF">DFP97_11929</name>
</gene>
<dbReference type="InterPro" id="IPR052539">
    <property type="entry name" value="MGD_biosynthesis_adapter"/>
</dbReference>
<evidence type="ECO:0000313" key="2">
    <source>
        <dbReference type="EMBL" id="RCW42048.1"/>
    </source>
</evidence>
<feature type="domain" description="Molybdopterin-guanine dinucleotide biosynthesis protein B (MobB)" evidence="1">
    <location>
        <begin position="11"/>
        <end position="126"/>
    </location>
</feature>
<dbReference type="CDD" id="cd03116">
    <property type="entry name" value="MobB"/>
    <property type="match status" value="1"/>
</dbReference>
<evidence type="ECO:0000313" key="3">
    <source>
        <dbReference type="Proteomes" id="UP000252415"/>
    </source>
</evidence>
<protein>
    <submittedName>
        <fullName evidence="2">Molybdopterin-guanine dinucleotide biosynthesis protein B</fullName>
    </submittedName>
</protein>
<evidence type="ECO:0000259" key="1">
    <source>
        <dbReference type="Pfam" id="PF03205"/>
    </source>
</evidence>
<dbReference type="NCBIfam" id="TIGR00176">
    <property type="entry name" value="mobB"/>
    <property type="match status" value="1"/>
</dbReference>
<proteinExistence type="predicted"/>
<dbReference type="GO" id="GO:0006777">
    <property type="term" value="P:Mo-molybdopterin cofactor biosynthetic process"/>
    <property type="evidence" value="ECO:0007669"/>
    <property type="project" value="InterPro"/>
</dbReference>
<sequence>MQPAISRSPLIFQIVGYKNTGKTTLVCRLTERFKQAGYKVGTIKHDAHDFQVDTPGTDTWKHQAAGADITAITSSVKTAIIKQQPEPLDRLIEQMTEADVILIEGFKAASYPKIIAIRSAADYELIQKLSCPLAAAVWPEAGSPAAANPVVPAIDINQIDQLYHMLLSLPKQN</sequence>
<name>A0A368VKI9_9BACL</name>
<organism evidence="2 3">
    <name type="scientific">Paenibacillus prosopidis</name>
    <dbReference type="NCBI Taxonomy" id="630520"/>
    <lineage>
        <taxon>Bacteria</taxon>
        <taxon>Bacillati</taxon>
        <taxon>Bacillota</taxon>
        <taxon>Bacilli</taxon>
        <taxon>Bacillales</taxon>
        <taxon>Paenibacillaceae</taxon>
        <taxon>Paenibacillus</taxon>
    </lineage>
</organism>
<dbReference type="PANTHER" id="PTHR40072:SF1">
    <property type="entry name" value="MOLYBDOPTERIN-GUANINE DINUCLEOTIDE BIOSYNTHESIS ADAPTER PROTEIN"/>
    <property type="match status" value="1"/>
</dbReference>
<dbReference type="Proteomes" id="UP000252415">
    <property type="component" value="Unassembled WGS sequence"/>
</dbReference>
<accession>A0A368VKI9</accession>
<reference evidence="2 3" key="1">
    <citation type="submission" date="2018-07" db="EMBL/GenBank/DDBJ databases">
        <title>Genomic Encyclopedia of Type Strains, Phase III (KMG-III): the genomes of soil and plant-associated and newly described type strains.</title>
        <authorList>
            <person name="Whitman W."/>
        </authorList>
    </citation>
    <scope>NUCLEOTIDE SEQUENCE [LARGE SCALE GENOMIC DNA]</scope>
    <source>
        <strain evidence="2 3">CECT 7506</strain>
    </source>
</reference>
<dbReference type="RefSeq" id="WP_114383296.1">
    <property type="nucleotide sequence ID" value="NZ_QPJD01000019.1"/>
</dbReference>
<dbReference type="AlphaFoldDB" id="A0A368VKI9"/>
<dbReference type="SUPFAM" id="SSF52540">
    <property type="entry name" value="P-loop containing nucleoside triphosphate hydrolases"/>
    <property type="match status" value="1"/>
</dbReference>